<dbReference type="InterPro" id="IPR017970">
    <property type="entry name" value="Homeobox_CS"/>
</dbReference>
<dbReference type="PROSITE" id="PS00027">
    <property type="entry name" value="HOMEOBOX_1"/>
    <property type="match status" value="1"/>
</dbReference>
<dbReference type="GO" id="GO:0048812">
    <property type="term" value="P:neuron projection morphogenesis"/>
    <property type="evidence" value="ECO:0000318"/>
    <property type="project" value="GO_Central"/>
</dbReference>
<dbReference type="InterPro" id="IPR020479">
    <property type="entry name" value="HD_metazoa"/>
</dbReference>
<evidence type="ECO:0000259" key="7">
    <source>
        <dbReference type="PROSITE" id="PS50071"/>
    </source>
</evidence>
<keyword evidence="1 4" id="KW-0238">DNA-binding</keyword>
<evidence type="ECO:0000256" key="5">
    <source>
        <dbReference type="RuleBase" id="RU000682"/>
    </source>
</evidence>
<dbReference type="Pfam" id="PF00046">
    <property type="entry name" value="Homeodomain"/>
    <property type="match status" value="1"/>
</dbReference>
<dbReference type="EnsemblMetazoa" id="XM_777710">
    <property type="protein sequence ID" value="XP_782803"/>
    <property type="gene ID" value="LOC577485"/>
</dbReference>
<dbReference type="FunCoup" id="A0A7M7RDN7">
    <property type="interactions" value="36"/>
</dbReference>
<name>A0A7M7RDN7_STRPU</name>
<accession>A0A7M7RDN7</accession>
<reference evidence="9" key="1">
    <citation type="submission" date="2015-02" db="EMBL/GenBank/DDBJ databases">
        <title>Genome sequencing for Strongylocentrotus purpuratus.</title>
        <authorList>
            <person name="Murali S."/>
            <person name="Liu Y."/>
            <person name="Vee V."/>
            <person name="English A."/>
            <person name="Wang M."/>
            <person name="Skinner E."/>
            <person name="Han Y."/>
            <person name="Muzny D.M."/>
            <person name="Worley K.C."/>
            <person name="Gibbs R.A."/>
        </authorList>
    </citation>
    <scope>NUCLEOTIDE SEQUENCE</scope>
</reference>
<feature type="region of interest" description="Disordered" evidence="6">
    <location>
        <begin position="27"/>
        <end position="57"/>
    </location>
</feature>
<feature type="region of interest" description="Disordered" evidence="6">
    <location>
        <begin position="315"/>
        <end position="351"/>
    </location>
</feature>
<dbReference type="InterPro" id="IPR042768">
    <property type="entry name" value="MNX1/Ceh-12"/>
</dbReference>
<proteinExistence type="predicted"/>
<feature type="region of interest" description="Disordered" evidence="6">
    <location>
        <begin position="259"/>
        <end position="298"/>
    </location>
</feature>
<dbReference type="SMART" id="SM00389">
    <property type="entry name" value="HOX"/>
    <property type="match status" value="1"/>
</dbReference>
<organism evidence="8 9">
    <name type="scientific">Strongylocentrotus purpuratus</name>
    <name type="common">Purple sea urchin</name>
    <dbReference type="NCBI Taxonomy" id="7668"/>
    <lineage>
        <taxon>Eukaryota</taxon>
        <taxon>Metazoa</taxon>
        <taxon>Echinodermata</taxon>
        <taxon>Eleutherozoa</taxon>
        <taxon>Echinozoa</taxon>
        <taxon>Echinoidea</taxon>
        <taxon>Euechinoidea</taxon>
        <taxon>Echinacea</taxon>
        <taxon>Camarodonta</taxon>
        <taxon>Echinidea</taxon>
        <taxon>Strongylocentrotidae</taxon>
        <taxon>Strongylocentrotus</taxon>
    </lineage>
</organism>
<evidence type="ECO:0000313" key="9">
    <source>
        <dbReference type="Proteomes" id="UP000007110"/>
    </source>
</evidence>
<evidence type="ECO:0000256" key="2">
    <source>
        <dbReference type="ARBA" id="ARBA00023155"/>
    </source>
</evidence>
<feature type="domain" description="Homeobox" evidence="7">
    <location>
        <begin position="200"/>
        <end position="260"/>
    </location>
</feature>
<evidence type="ECO:0000256" key="6">
    <source>
        <dbReference type="SAM" id="MobiDB-lite"/>
    </source>
</evidence>
<dbReference type="OrthoDB" id="6159439at2759"/>
<dbReference type="FunFam" id="1.10.10.60:FF:000357">
    <property type="entry name" value="Motor neuron and pancreas homeobox 1"/>
    <property type="match status" value="1"/>
</dbReference>
<evidence type="ECO:0000313" key="8">
    <source>
        <dbReference type="EnsemblMetazoa" id="XP_782803"/>
    </source>
</evidence>
<dbReference type="PANTHER" id="PTHR24335">
    <property type="entry name" value="MOTOR NEURON AND PANCREAS HOMEOBOX PROTEIN"/>
    <property type="match status" value="1"/>
</dbReference>
<sequence>MKERVFMMESSKAFTIDALLSKEVSSGWKTKSPMNSPPPLDRSSPLSPLPVQPHPSRLSMMDRALGATPLSHPSAGGGIGGGNHHALQARGMHTGSLVPKPGLLGFHPPVSGMAPNASVVPAIYSHPLYAGLFGGQHHAQAAHHLSAFRAAAAAAVGEHGVRSGHPLSSFSVDWFRNGVMLPRFGDFAGGFGPNPPTILGKTRRPRTAFTSQQLLELEQQFRKNKYLSRPKRFEVATSLMLTETQVKIWFQNRRMKWKRSKKAKDTPTQERNSNKDSTDSITKSSELSTIKTEPSSADVDTSVLLKGDHLHDIDREELNYDDDDDLAMGDADEDEEEEDDMDDDMKVPEMCDPRELSHNMFTSDRMTSSPPRLVNSHLLEIVR</sequence>
<comment type="subcellular location">
    <subcellularLocation>
        <location evidence="4 5">Nucleus</location>
    </subcellularLocation>
</comment>
<dbReference type="InParanoid" id="A0A7M7RDN7"/>
<evidence type="ECO:0000256" key="4">
    <source>
        <dbReference type="PROSITE-ProRule" id="PRU00108"/>
    </source>
</evidence>
<feature type="compositionally biased region" description="Acidic residues" evidence="6">
    <location>
        <begin position="319"/>
        <end position="343"/>
    </location>
</feature>
<keyword evidence="9" id="KW-1185">Reference proteome</keyword>
<dbReference type="AlphaFoldDB" id="A0A7M7RDN7"/>
<dbReference type="Gene3D" id="1.10.10.60">
    <property type="entry name" value="Homeodomain-like"/>
    <property type="match status" value="1"/>
</dbReference>
<keyword evidence="2 4" id="KW-0371">Homeobox</keyword>
<dbReference type="CDD" id="cd00086">
    <property type="entry name" value="homeodomain"/>
    <property type="match status" value="1"/>
</dbReference>
<dbReference type="SUPFAM" id="SSF46689">
    <property type="entry name" value="Homeodomain-like"/>
    <property type="match status" value="1"/>
</dbReference>
<dbReference type="PRINTS" id="PR00024">
    <property type="entry name" value="HOMEOBOX"/>
</dbReference>
<feature type="compositionally biased region" description="Polar residues" evidence="6">
    <location>
        <begin position="279"/>
        <end position="298"/>
    </location>
</feature>
<dbReference type="KEGG" id="spu:577485"/>
<dbReference type="GO" id="GO:0007417">
    <property type="term" value="P:central nervous system development"/>
    <property type="evidence" value="ECO:0000318"/>
    <property type="project" value="GO_Central"/>
</dbReference>
<dbReference type="PANTHER" id="PTHR24335:SF4">
    <property type="entry name" value="EXTRA-EXTRA"/>
    <property type="match status" value="1"/>
</dbReference>
<feature type="DNA-binding region" description="Homeobox" evidence="4">
    <location>
        <begin position="202"/>
        <end position="261"/>
    </location>
</feature>
<feature type="compositionally biased region" description="Basic and acidic residues" evidence="6">
    <location>
        <begin position="263"/>
        <end position="278"/>
    </location>
</feature>
<dbReference type="GO" id="GO:1990837">
    <property type="term" value="F:sequence-specific double-stranded DNA binding"/>
    <property type="evidence" value="ECO:0000318"/>
    <property type="project" value="GO_Central"/>
</dbReference>
<dbReference type="InterPro" id="IPR001356">
    <property type="entry name" value="HD"/>
</dbReference>
<dbReference type="PROSITE" id="PS50071">
    <property type="entry name" value="HOMEOBOX_2"/>
    <property type="match status" value="1"/>
</dbReference>
<dbReference type="RefSeq" id="XP_782803.3">
    <property type="nucleotide sequence ID" value="XM_777710.4"/>
</dbReference>
<dbReference type="OMA" id="RMMDYTA"/>
<dbReference type="InterPro" id="IPR009057">
    <property type="entry name" value="Homeodomain-like_sf"/>
</dbReference>
<protein>
    <recommendedName>
        <fullName evidence="7">Homeobox domain-containing protein</fullName>
    </recommendedName>
</protein>
<dbReference type="GO" id="GO:0005634">
    <property type="term" value="C:nucleus"/>
    <property type="evidence" value="ECO:0000318"/>
    <property type="project" value="GO_Central"/>
</dbReference>
<evidence type="ECO:0000256" key="3">
    <source>
        <dbReference type="ARBA" id="ARBA00023242"/>
    </source>
</evidence>
<reference evidence="8" key="2">
    <citation type="submission" date="2021-01" db="UniProtKB">
        <authorList>
            <consortium name="EnsemblMetazoa"/>
        </authorList>
    </citation>
    <scope>IDENTIFICATION</scope>
</reference>
<dbReference type="GO" id="GO:0000981">
    <property type="term" value="F:DNA-binding transcription factor activity, RNA polymerase II-specific"/>
    <property type="evidence" value="ECO:0007669"/>
    <property type="project" value="InterPro"/>
</dbReference>
<dbReference type="GeneID" id="577485"/>
<evidence type="ECO:0000256" key="1">
    <source>
        <dbReference type="ARBA" id="ARBA00023125"/>
    </source>
</evidence>
<dbReference type="Proteomes" id="UP000007110">
    <property type="component" value="Unassembled WGS sequence"/>
</dbReference>
<keyword evidence="3 4" id="KW-0539">Nucleus</keyword>